<dbReference type="EMBL" id="VJMH01005767">
    <property type="protein sequence ID" value="KAF0693114.1"/>
    <property type="molecule type" value="Genomic_DNA"/>
</dbReference>
<dbReference type="PANTHER" id="PTHR43822:SF2">
    <property type="entry name" value="HOMOACONITASE, MITOCHONDRIAL"/>
    <property type="match status" value="1"/>
</dbReference>
<keyword evidence="1" id="KW-0479">Metal-binding</keyword>
<dbReference type="GO" id="GO:0016836">
    <property type="term" value="F:hydro-lyase activity"/>
    <property type="evidence" value="ECO:0007669"/>
    <property type="project" value="InterPro"/>
</dbReference>
<dbReference type="GO" id="GO:0170038">
    <property type="term" value="P:proteinogenic amino acid biosynthetic process"/>
    <property type="evidence" value="ECO:0007669"/>
    <property type="project" value="UniProtKB-ARBA"/>
</dbReference>
<dbReference type="PRINTS" id="PR00415">
    <property type="entry name" value="ACONITASE"/>
</dbReference>
<proteinExistence type="predicted"/>
<evidence type="ECO:0000259" key="6">
    <source>
        <dbReference type="Pfam" id="PF00694"/>
    </source>
</evidence>
<keyword evidence="4" id="KW-0456">Lyase</keyword>
<dbReference type="InterPro" id="IPR015928">
    <property type="entry name" value="Aconitase/3IPM_dehydase_swvl"/>
</dbReference>
<dbReference type="SUPFAM" id="SSF53732">
    <property type="entry name" value="Aconitase iron-sulfur domain"/>
    <property type="match status" value="1"/>
</dbReference>
<dbReference type="GO" id="GO:0170034">
    <property type="term" value="P:L-amino acid biosynthetic process"/>
    <property type="evidence" value="ECO:0007669"/>
    <property type="project" value="UniProtKB-ARBA"/>
</dbReference>
<evidence type="ECO:0000259" key="5">
    <source>
        <dbReference type="Pfam" id="PF00330"/>
    </source>
</evidence>
<organism evidence="8 9">
    <name type="scientific">Aphanomyces stellatus</name>
    <dbReference type="NCBI Taxonomy" id="120398"/>
    <lineage>
        <taxon>Eukaryota</taxon>
        <taxon>Sar</taxon>
        <taxon>Stramenopiles</taxon>
        <taxon>Oomycota</taxon>
        <taxon>Saprolegniomycetes</taxon>
        <taxon>Saprolegniales</taxon>
        <taxon>Verrucalvaceae</taxon>
        <taxon>Aphanomyces</taxon>
    </lineage>
</organism>
<dbReference type="Gene3D" id="3.30.499.10">
    <property type="entry name" value="Aconitase, domain 3"/>
    <property type="match status" value="2"/>
</dbReference>
<keyword evidence="2" id="KW-0408">Iron</keyword>
<dbReference type="OrthoDB" id="2279155at2759"/>
<dbReference type="InterPro" id="IPR001030">
    <property type="entry name" value="Acoase/IPM_deHydtase_lsu_aba"/>
</dbReference>
<sequence length="690" mass="74747">MATDNNTTTKRPMTLPEKILTHSAVGLKHPFVEPGQMICVKAQWTLACEITWKSMDKTYSDMGRPRIWRNDRFWLAIDHTVDPRVNHLPRQQMMIKASTDFAAEANLTNFQKPNTTILHTEFYRQRAQPGQVVIGADSHSCSTGGLGAFAIGLGAADVVMPLVTGESWIQVPETVKIEFVNAPPFGLGGKDIMLYTLGQLKCNTVAIGRCVEWTGNIAPLSCDARFAIANMTAEFGGIAGVFPADERTQAYIANRESHNQDALYFRADPDATYADTFQIDLGALEPQVAIFPSPDNVQPVREVAGTPLDGCFIGACTTAEEDLIMGALVLEQCLKQGLKPSPQGERRVTPGSQVIIDHLRACGLLDFYEQAGFTVGAPGCSFCLGIAADVAREGQVWLTSQNRNYRNRMGKGSIGHLASAVTVAASSFNMSITDPTPYLKLIDPQRLRSFLPPVTALPPIQVATPKPEAPAVVASAKTASSDTATDSVDYFEDVLEGRTQVFGDNIDTDAILPGEYLCENDVEALGKVAFLHTNPDFRDKVKAGQSIVVAGHGFGCGSSREQAVTCLKGAGVKAVIAKSFGYIFSRNVQMFALVGIRITDDRFYQLAQPNVPVRVEMRGRTIHVGGEIFRFQMSIFEEKLLAGGGIIPLYKKFGNRLFRVAVEDADEDAAATACGTAECGSTTKAVDVSW</sequence>
<evidence type="ECO:0000313" key="8">
    <source>
        <dbReference type="EMBL" id="VFT92669.1"/>
    </source>
</evidence>
<keyword evidence="9" id="KW-1185">Reference proteome</keyword>
<accession>A0A485L551</accession>
<evidence type="ECO:0000313" key="7">
    <source>
        <dbReference type="EMBL" id="KAF0693114.1"/>
    </source>
</evidence>
<evidence type="ECO:0000256" key="3">
    <source>
        <dbReference type="ARBA" id="ARBA00023014"/>
    </source>
</evidence>
<protein>
    <submittedName>
        <fullName evidence="8">Aste57867_15882 protein</fullName>
    </submittedName>
</protein>
<evidence type="ECO:0000256" key="4">
    <source>
        <dbReference type="ARBA" id="ARBA00023239"/>
    </source>
</evidence>
<dbReference type="PANTHER" id="PTHR43822">
    <property type="entry name" value="HOMOACONITASE, MITOCHONDRIAL-RELATED"/>
    <property type="match status" value="1"/>
</dbReference>
<dbReference type="AlphaFoldDB" id="A0A485L551"/>
<dbReference type="Proteomes" id="UP000332933">
    <property type="component" value="Unassembled WGS sequence"/>
</dbReference>
<dbReference type="InterPro" id="IPR000573">
    <property type="entry name" value="AconitaseA/IPMdHydase_ssu_swvl"/>
</dbReference>
<dbReference type="GO" id="GO:0051536">
    <property type="term" value="F:iron-sulfur cluster binding"/>
    <property type="evidence" value="ECO:0007669"/>
    <property type="project" value="UniProtKB-KW"/>
</dbReference>
<dbReference type="GO" id="GO:0046872">
    <property type="term" value="F:metal ion binding"/>
    <property type="evidence" value="ECO:0007669"/>
    <property type="project" value="UniProtKB-KW"/>
</dbReference>
<dbReference type="InterPro" id="IPR036008">
    <property type="entry name" value="Aconitase_4Fe-4S_dom"/>
</dbReference>
<feature type="domain" description="Aconitase/3-isopropylmalate dehydratase large subunit alpha/beta/alpha" evidence="5">
    <location>
        <begin position="77"/>
        <end position="428"/>
    </location>
</feature>
<reference evidence="8 9" key="1">
    <citation type="submission" date="2019-03" db="EMBL/GenBank/DDBJ databases">
        <authorList>
            <person name="Gaulin E."/>
            <person name="Dumas B."/>
        </authorList>
    </citation>
    <scope>NUCLEOTIDE SEQUENCE [LARGE SCALE GENOMIC DNA]</scope>
    <source>
        <strain evidence="8">CBS 568.67</strain>
    </source>
</reference>
<evidence type="ECO:0000256" key="1">
    <source>
        <dbReference type="ARBA" id="ARBA00022723"/>
    </source>
</evidence>
<dbReference type="InterPro" id="IPR015931">
    <property type="entry name" value="Acnase/IPM_dHydase_lsu_aba_1/3"/>
</dbReference>
<dbReference type="InterPro" id="IPR050067">
    <property type="entry name" value="IPM_dehydratase_rel_enz"/>
</dbReference>
<keyword evidence="3" id="KW-0411">Iron-sulfur</keyword>
<dbReference type="NCBIfam" id="TIGR02087">
    <property type="entry name" value="LEUD_arch"/>
    <property type="match status" value="1"/>
</dbReference>
<gene>
    <name evidence="8" type="primary">Aste57867_15882</name>
    <name evidence="7" type="ORF">As57867_015826</name>
    <name evidence="8" type="ORF">ASTE57867_15882</name>
</gene>
<dbReference type="Gene3D" id="3.20.19.10">
    <property type="entry name" value="Aconitase, domain 4"/>
    <property type="match status" value="1"/>
</dbReference>
<feature type="domain" description="Aconitase A/isopropylmalate dehydratase small subunit swivel" evidence="6">
    <location>
        <begin position="526"/>
        <end position="598"/>
    </location>
</feature>
<dbReference type="SUPFAM" id="SSF52016">
    <property type="entry name" value="LeuD/IlvD-like"/>
    <property type="match status" value="1"/>
</dbReference>
<reference evidence="7" key="2">
    <citation type="submission" date="2019-06" db="EMBL/GenBank/DDBJ databases">
        <title>Genomics analysis of Aphanomyces spp. identifies a new class of oomycete effector associated with host adaptation.</title>
        <authorList>
            <person name="Gaulin E."/>
        </authorList>
    </citation>
    <scope>NUCLEOTIDE SEQUENCE</scope>
    <source>
        <strain evidence="7">CBS 578.67</strain>
    </source>
</reference>
<dbReference type="EMBL" id="CAADRA010005788">
    <property type="protein sequence ID" value="VFT92669.1"/>
    <property type="molecule type" value="Genomic_DNA"/>
</dbReference>
<evidence type="ECO:0000256" key="2">
    <source>
        <dbReference type="ARBA" id="ARBA00023004"/>
    </source>
</evidence>
<dbReference type="Pfam" id="PF00330">
    <property type="entry name" value="Aconitase"/>
    <property type="match status" value="1"/>
</dbReference>
<dbReference type="Pfam" id="PF00694">
    <property type="entry name" value="Aconitase_C"/>
    <property type="match status" value="1"/>
</dbReference>
<evidence type="ECO:0000313" key="9">
    <source>
        <dbReference type="Proteomes" id="UP000332933"/>
    </source>
</evidence>
<name>A0A485L551_9STRA</name>
<dbReference type="InterPro" id="IPR011827">
    <property type="entry name" value="LeuD_type2/HacB/DmdB"/>
</dbReference>